<evidence type="ECO:0000256" key="3">
    <source>
        <dbReference type="ARBA" id="ARBA00014831"/>
    </source>
</evidence>
<evidence type="ECO:0000313" key="7">
    <source>
        <dbReference type="Proteomes" id="UP000249304"/>
    </source>
</evidence>
<dbReference type="EMBL" id="POUD01000647">
    <property type="protein sequence ID" value="PZF99290.1"/>
    <property type="molecule type" value="Genomic_DNA"/>
</dbReference>
<dbReference type="Pfam" id="PF10759">
    <property type="entry name" value="BPA"/>
    <property type="match status" value="1"/>
</dbReference>
<gene>
    <name evidence="6" type="ORF">C1J01_48455</name>
</gene>
<dbReference type="InterPro" id="IPR019695">
    <property type="entry name" value="Proteasome_act"/>
</dbReference>
<keyword evidence="7" id="KW-1185">Reference proteome</keyword>
<dbReference type="AlphaFoldDB" id="A0A2W2CMS5"/>
<comment type="caution">
    <text evidence="6">The sequence shown here is derived from an EMBL/GenBank/DDBJ whole genome shotgun (WGS) entry which is preliminary data.</text>
</comment>
<reference evidence="6 7" key="1">
    <citation type="submission" date="2018-01" db="EMBL/GenBank/DDBJ databases">
        <title>Draft genome sequence of Nonomuraea sp. KC333.</title>
        <authorList>
            <person name="Sahin N."/>
            <person name="Saygin H."/>
            <person name="Ay H."/>
        </authorList>
    </citation>
    <scope>NUCLEOTIDE SEQUENCE [LARGE SCALE GENOMIC DNA]</scope>
    <source>
        <strain evidence="6 7">KC333</strain>
    </source>
</reference>
<proteinExistence type="inferred from homology"/>
<feature type="region of interest" description="Disordered" evidence="5">
    <location>
        <begin position="109"/>
        <end position="134"/>
    </location>
</feature>
<protein>
    <recommendedName>
        <fullName evidence="3">Bacterial proteasome activator</fullName>
    </recommendedName>
</protein>
<evidence type="ECO:0000256" key="1">
    <source>
        <dbReference type="ARBA" id="ARBA00006639"/>
    </source>
</evidence>
<accession>A0A2W2CMS5</accession>
<keyword evidence="4" id="KW-0647">Proteasome</keyword>
<evidence type="ECO:0000256" key="5">
    <source>
        <dbReference type="SAM" id="MobiDB-lite"/>
    </source>
</evidence>
<evidence type="ECO:0000256" key="2">
    <source>
        <dbReference type="ARBA" id="ARBA00011402"/>
    </source>
</evidence>
<dbReference type="GO" id="GO:0061136">
    <property type="term" value="P:regulation of proteasomal protein catabolic process"/>
    <property type="evidence" value="ECO:0007669"/>
    <property type="project" value="InterPro"/>
</dbReference>
<name>A0A2W2CMS5_9ACTN</name>
<sequence length="134" mass="14930">MESEVQRITEPARLLRVSSMARSLLDELHELPLDEHARERLRMAHARTVEEIGHAVTPELSDELDRLLPDSSGPLSQAEARIVQSQLVGWLEGVFQGVRAELSLHQMAARHEAAAHQPNLPPRPVPGRDSGPYL</sequence>
<evidence type="ECO:0000313" key="6">
    <source>
        <dbReference type="EMBL" id="PZF99290.1"/>
    </source>
</evidence>
<evidence type="ECO:0000256" key="4">
    <source>
        <dbReference type="ARBA" id="ARBA00022942"/>
    </source>
</evidence>
<comment type="subunit">
    <text evidence="2">Forms a homooligomeric, either hexameric or heptameric, ring-like structure which stacks co-axially with the proteasomal alpha-rings.</text>
</comment>
<dbReference type="Proteomes" id="UP000249304">
    <property type="component" value="Unassembled WGS sequence"/>
</dbReference>
<dbReference type="GO" id="GO:0000502">
    <property type="term" value="C:proteasome complex"/>
    <property type="evidence" value="ECO:0007669"/>
    <property type="project" value="UniProtKB-KW"/>
</dbReference>
<organism evidence="6 7">
    <name type="scientific">Nonomuraea aridisoli</name>
    <dbReference type="NCBI Taxonomy" id="2070368"/>
    <lineage>
        <taxon>Bacteria</taxon>
        <taxon>Bacillati</taxon>
        <taxon>Actinomycetota</taxon>
        <taxon>Actinomycetes</taxon>
        <taxon>Streptosporangiales</taxon>
        <taxon>Streptosporangiaceae</taxon>
        <taxon>Nonomuraea</taxon>
    </lineage>
</organism>
<comment type="similarity">
    <text evidence="1">Belongs to the Bpa family.</text>
</comment>